<name>A0A7V5LJ04_CALAY</name>
<dbReference type="InterPro" id="IPR038171">
    <property type="entry name" value="M64_N_sf"/>
</dbReference>
<evidence type="ECO:0000259" key="3">
    <source>
        <dbReference type="Pfam" id="PF16217"/>
    </source>
</evidence>
<comment type="caution">
    <text evidence="4">The sequence shown here is derived from an EMBL/GenBank/DDBJ whole genome shotgun (WGS) entry which is preliminary data.</text>
</comment>
<dbReference type="Gene3D" id="2.60.40.3250">
    <property type="entry name" value="Peptidase M64, N-terminal domain"/>
    <property type="match status" value="1"/>
</dbReference>
<dbReference type="EMBL" id="DRTD01000420">
    <property type="protein sequence ID" value="HHE55257.1"/>
    <property type="molecule type" value="Genomic_DNA"/>
</dbReference>
<feature type="signal peptide" evidence="2">
    <location>
        <begin position="1"/>
        <end position="18"/>
    </location>
</feature>
<dbReference type="InterPro" id="IPR019026">
    <property type="entry name" value="Peptidase_M64_IgA"/>
</dbReference>
<dbReference type="Proteomes" id="UP000886111">
    <property type="component" value="Unassembled WGS sequence"/>
</dbReference>
<gene>
    <name evidence="4" type="ORF">ENL21_05700</name>
</gene>
<feature type="coiled-coil region" evidence="1">
    <location>
        <begin position="377"/>
        <end position="408"/>
    </location>
</feature>
<organism evidence="4">
    <name type="scientific">Caldithrix abyssi</name>
    <dbReference type="NCBI Taxonomy" id="187145"/>
    <lineage>
        <taxon>Bacteria</taxon>
        <taxon>Pseudomonadati</taxon>
        <taxon>Calditrichota</taxon>
        <taxon>Calditrichia</taxon>
        <taxon>Calditrichales</taxon>
        <taxon>Calditrichaceae</taxon>
        <taxon>Caldithrix</taxon>
    </lineage>
</organism>
<dbReference type="InterPro" id="IPR024079">
    <property type="entry name" value="MetalloPept_cat_dom_sf"/>
</dbReference>
<protein>
    <submittedName>
        <fullName evidence="4">Peptidase M64</fullName>
    </submittedName>
</protein>
<keyword evidence="2" id="KW-0732">Signal</keyword>
<reference evidence="4" key="1">
    <citation type="journal article" date="2020" name="mSystems">
        <title>Genome- and Community-Level Interaction Insights into Carbon Utilization and Element Cycling Functions of Hydrothermarchaeota in Hydrothermal Sediment.</title>
        <authorList>
            <person name="Zhou Z."/>
            <person name="Liu Y."/>
            <person name="Xu W."/>
            <person name="Pan J."/>
            <person name="Luo Z.H."/>
            <person name="Li M."/>
        </authorList>
    </citation>
    <scope>NUCLEOTIDE SEQUENCE [LARGE SCALE GENOMIC DNA]</scope>
    <source>
        <strain evidence="4">HyVt-76</strain>
    </source>
</reference>
<sequence>MFKKFVLLFLLIPLFLSAQVNFRQFFADSTLRIDYYHIGDAAQEMITIDQYYLQPYWSGSLQHLIDPFDNGKYYIQVFDSVTKQVIFSRGFNSYFGEYQTTSQAKKGIKRTYHESALIPFPKVPVVFRLFARDRQNKLNLIFEQTIDLQKIQISKENRAAGAIVFKSHYSGDPHKKADIVFLSEGYTVKDSLKFKNDLQRYTRVLLNKEPFKSYQGKINIYGVFKPSAESFCDEPTHEKFRNTLLNCTFNSMGSYRYLLTEDNRTMQDLASAVPHDAIIIMVNQQRYGGGGIYNFYMDFTTDNLYSENVFIHEFGHSFAGLADEYYASSTAYDEFYPPGVEPTEPNITRLLDPQNLKWKKLVEPGTPIPTPWRKQEFDQLQIDYQKKRQRLNQEIAELNKTKADSALLAAKKKEADDLAKAFNKKVDEILHKDQYSGKVGAFEGAGYLSTGMYRPMLDCVMFRNGDKPFCQVCAQRIREVIEFLSE</sequence>
<keyword evidence="1" id="KW-0175">Coiled coil</keyword>
<dbReference type="Pfam" id="PF16217">
    <property type="entry name" value="M64_N"/>
    <property type="match status" value="1"/>
</dbReference>
<accession>A0A7V5LJ04</accession>
<evidence type="ECO:0000256" key="1">
    <source>
        <dbReference type="SAM" id="Coils"/>
    </source>
</evidence>
<feature type="chain" id="PRO_5031129593" evidence="2">
    <location>
        <begin position="19"/>
        <end position="486"/>
    </location>
</feature>
<evidence type="ECO:0000313" key="4">
    <source>
        <dbReference type="EMBL" id="HHE55257.1"/>
    </source>
</evidence>
<feature type="domain" description="Peptidase M64 N-terminal" evidence="3">
    <location>
        <begin position="21"/>
        <end position="142"/>
    </location>
</feature>
<dbReference type="Pfam" id="PF09471">
    <property type="entry name" value="Peptidase_M64"/>
    <property type="match status" value="1"/>
</dbReference>
<evidence type="ECO:0000256" key="2">
    <source>
        <dbReference type="SAM" id="SignalP"/>
    </source>
</evidence>
<dbReference type="InterPro" id="IPR032625">
    <property type="entry name" value="M64_N"/>
</dbReference>
<dbReference type="GO" id="GO:0008237">
    <property type="term" value="F:metallopeptidase activity"/>
    <property type="evidence" value="ECO:0007669"/>
    <property type="project" value="InterPro"/>
</dbReference>
<proteinExistence type="predicted"/>
<dbReference type="Gene3D" id="3.40.390.10">
    <property type="entry name" value="Collagenase (Catalytic Domain)"/>
    <property type="match status" value="1"/>
</dbReference>
<dbReference type="AlphaFoldDB" id="A0A7V5LJ04"/>